<dbReference type="EMBL" id="AGCI01000112">
    <property type="protein sequence ID" value="EHM37786.1"/>
    <property type="molecule type" value="Genomic_DNA"/>
</dbReference>
<dbReference type="Proteomes" id="UP000005959">
    <property type="component" value="Unassembled WGS sequence"/>
</dbReference>
<dbReference type="AlphaFoldDB" id="G9YDE0"/>
<evidence type="ECO:0000313" key="2">
    <source>
        <dbReference type="Proteomes" id="UP000005959"/>
    </source>
</evidence>
<evidence type="ECO:0000313" key="1">
    <source>
        <dbReference type="EMBL" id="EHM37786.1"/>
    </source>
</evidence>
<organism evidence="1 2">
    <name type="scientific">Hafnia alvei ATCC 51873</name>
    <dbReference type="NCBI Taxonomy" id="1002364"/>
    <lineage>
        <taxon>Bacteria</taxon>
        <taxon>Pseudomonadati</taxon>
        <taxon>Pseudomonadota</taxon>
        <taxon>Gammaproteobacteria</taxon>
        <taxon>Enterobacterales</taxon>
        <taxon>Hafniaceae</taxon>
        <taxon>Hafnia</taxon>
    </lineage>
</organism>
<accession>G9YDE0</accession>
<reference evidence="1 2" key="1">
    <citation type="submission" date="2011-08" db="EMBL/GenBank/DDBJ databases">
        <authorList>
            <person name="Weinstock G."/>
            <person name="Sodergren E."/>
            <person name="Clifton S."/>
            <person name="Fulton L."/>
            <person name="Fulton B."/>
            <person name="Courtney L."/>
            <person name="Fronick C."/>
            <person name="Harrison M."/>
            <person name="Strong C."/>
            <person name="Farmer C."/>
            <person name="Delahaunty K."/>
            <person name="Markovic C."/>
            <person name="Hall O."/>
            <person name="Minx P."/>
            <person name="Tomlinson C."/>
            <person name="Mitreva M."/>
            <person name="Hou S."/>
            <person name="Chen J."/>
            <person name="Wollam A."/>
            <person name="Pepin K.H."/>
            <person name="Johnson M."/>
            <person name="Bhonagiri V."/>
            <person name="Zhang X."/>
            <person name="Suruliraj S."/>
            <person name="Warren W."/>
            <person name="Chinwalla A."/>
            <person name="Mardis E.R."/>
            <person name="Wilson R.K."/>
        </authorList>
    </citation>
    <scope>NUCLEOTIDE SEQUENCE [LARGE SCALE GENOMIC DNA]</scope>
    <source>
        <strain evidence="1 2">ATCC 51873</strain>
    </source>
</reference>
<name>G9YDE0_HAFAL</name>
<gene>
    <name evidence="1" type="ORF">HMPREF0454_04638</name>
</gene>
<comment type="caution">
    <text evidence="1">The sequence shown here is derived from an EMBL/GenBank/DDBJ whole genome shotgun (WGS) entry which is preliminary data.</text>
</comment>
<dbReference type="HOGENOM" id="CLU_3153447_0_0_6"/>
<proteinExistence type="predicted"/>
<sequence>MPFVKNRLTFHPLQRQSEQCSSLIRIYVLSYTSLIAKSDNWRQNSHPA</sequence>
<protein>
    <submittedName>
        <fullName evidence="1">Uncharacterized protein</fullName>
    </submittedName>
</protein>